<evidence type="ECO:0000256" key="6">
    <source>
        <dbReference type="PROSITE-ProRule" id="PRU00283"/>
    </source>
</evidence>
<keyword evidence="1 6" id="KW-0547">Nucleotide-binding</keyword>
<evidence type="ECO:0000256" key="5">
    <source>
        <dbReference type="PROSITE-ProRule" id="PRU00182"/>
    </source>
</evidence>
<protein>
    <recommendedName>
        <fullName evidence="8">Kinesin motor domain-containing protein</fullName>
    </recommendedName>
</protein>
<evidence type="ECO:0000256" key="1">
    <source>
        <dbReference type="ARBA" id="ARBA00022741"/>
    </source>
</evidence>
<dbReference type="PRINTS" id="PR00380">
    <property type="entry name" value="KINESINHEAVY"/>
</dbReference>
<feature type="region of interest" description="Disordered" evidence="7">
    <location>
        <begin position="1236"/>
        <end position="1261"/>
    </location>
</feature>
<dbReference type="GO" id="GO:0008017">
    <property type="term" value="F:microtubule binding"/>
    <property type="evidence" value="ECO:0007669"/>
    <property type="project" value="InterPro"/>
</dbReference>
<keyword evidence="5" id="KW-0694">RNA-binding</keyword>
<keyword evidence="3" id="KW-0175">Coiled coil</keyword>
<dbReference type="PANTHER" id="PTHR47117">
    <property type="entry name" value="STAR-RELATED LIPID TRANSFER PROTEIN 9"/>
    <property type="match status" value="1"/>
</dbReference>
<name>A0A7S4RWC9_9DINO</name>
<sequence>MEGHLERFSENSGPKAPTRARGTLRFAEWQSGEGHATFSSSTGNNIRVAVRIRPFSAKEEAAEAGSSSPVVQVVENSIVIDQAHCSPSSYCQKGDKSFTYDHVFSSINRASEDFATQEKVFEEVGFPILENAFNALNGCLLAYGQTGSGKSYSVLGDTSSETEKGILPRACETVFAMIAEKRAEAEKAGEKWQATVLVSYLEIYQEKMFDLLVSHGKRTDLQVRMHPILGPYVPHLTESPVNNITEVEELLDFGSKNRAVSATSMNAQSSRSHAVFSMELRLNLCGKDQQSKIHLVDLAGSEKQKKTEAEGARLQEGIAINQSLTTLSRVIMALAAHAGQEEDKGRRKSIIAAPPFRESKLTLLLKEALSGNSRTVLVACISPSQMNVEESLSTLEFASRCKLIKTSAKKNEQSKRDLIEAISAEKKAIEEQLKQQLEQRKALQEQLENEAEEARRSHEFAERMKEEKLAIEKQLREMEMAHALAEEAGNDRPGRRLKRAVTDGHVEALIFDAESEKELVQLRRENESKEEEFRKEKERQLALVQELKKDQERWEMEKSRELEEINEAHQQLVSEVQRLEKEKELQVSQAEIERQKALEQLDQTKELQERERQEWAKRQQESERRAAELENALRQQEVDRAERERLEHEQMEVQRELLQAQQEQQQCLEEAKHLRCEREQQLHKVEEDREQAIRQLRELRERQEAERRRCTELLAEKERQAEEVQQARDRAAEQAAREHMQRVERLQREKDEELSQAGAKHRKAVATLQEKLAEMEELERTERESAAKAQAREMELRHHIDLDLKSHEAREEELLRELRSIQSLSDSWALERQDLERRAQEQKKDREQLLKDLGIMGMDQQAIDSRTSARLVNLHPDPMLEGCLVYYLPQGETHIGADNRRCRMWLTGLDVGEVVCAISNTADKVLTIRALQGGLVRVNGTLVASAEQSLKNGDRLAVGRAHIFRVVVPQVPRGSLLQRSELEFDQAMRELQECAEIDPRWRRRVDAAVLFVKREFGTAEAKQFLHKARAASEAIAEANALVRSVRNQPVCGHPHYELSILFEADSPPLVCVVCRRDASEDGLGDHASGTTDLAAEMLAADGGADEADAGAGTAAGAMAASPGCAPRGAEGLGMAACSAGIWEAGRFVAERLPHMRWAAVRLETIAGDSELRRQLLGPDDWESRTAAAAAAAAASAAAQEPSEAAGLGGQPHGSEVDPTSLWHWWMSQFCSGTRGGVPGAAARPPPPSVQLLKSEYSGSLA</sequence>
<dbReference type="PROSITE" id="PS50889">
    <property type="entry name" value="S4"/>
    <property type="match status" value="1"/>
</dbReference>
<feature type="binding site" evidence="6">
    <location>
        <begin position="144"/>
        <end position="151"/>
    </location>
    <ligand>
        <name>ATP</name>
        <dbReference type="ChEBI" id="CHEBI:30616"/>
    </ligand>
</feature>
<feature type="domain" description="Kinesin motor" evidence="8">
    <location>
        <begin position="45"/>
        <end position="404"/>
    </location>
</feature>
<dbReference type="InterPro" id="IPR008984">
    <property type="entry name" value="SMAD_FHA_dom_sf"/>
</dbReference>
<accession>A0A7S4RWC9</accession>
<keyword evidence="4 6" id="KW-0505">Motor protein</keyword>
<dbReference type="Pfam" id="PF00225">
    <property type="entry name" value="Kinesin"/>
    <property type="match status" value="1"/>
</dbReference>
<dbReference type="EMBL" id="HBNR01057563">
    <property type="protein sequence ID" value="CAE4625022.1"/>
    <property type="molecule type" value="Transcribed_RNA"/>
</dbReference>
<dbReference type="PROSITE" id="PS50067">
    <property type="entry name" value="KINESIN_MOTOR_2"/>
    <property type="match status" value="1"/>
</dbReference>
<dbReference type="GO" id="GO:0007018">
    <property type="term" value="P:microtubule-based movement"/>
    <property type="evidence" value="ECO:0007669"/>
    <property type="project" value="InterPro"/>
</dbReference>
<proteinExistence type="inferred from homology"/>
<comment type="similarity">
    <text evidence="6">Belongs to the TRAFAC class myosin-kinesin ATPase superfamily. Kinesin family.</text>
</comment>
<dbReference type="Gene3D" id="2.60.200.20">
    <property type="match status" value="1"/>
</dbReference>
<evidence type="ECO:0000256" key="2">
    <source>
        <dbReference type="ARBA" id="ARBA00022840"/>
    </source>
</evidence>
<dbReference type="GO" id="GO:0005524">
    <property type="term" value="F:ATP binding"/>
    <property type="evidence" value="ECO:0007669"/>
    <property type="project" value="UniProtKB-UniRule"/>
</dbReference>
<keyword evidence="2 6" id="KW-0067">ATP-binding</keyword>
<dbReference type="SUPFAM" id="SSF52540">
    <property type="entry name" value="P-loop containing nucleoside triphosphate hydrolases"/>
    <property type="match status" value="1"/>
</dbReference>
<dbReference type="InterPro" id="IPR027417">
    <property type="entry name" value="P-loop_NTPase"/>
</dbReference>
<feature type="compositionally biased region" description="Basic and acidic residues" evidence="7">
    <location>
        <begin position="718"/>
        <end position="753"/>
    </location>
</feature>
<dbReference type="GO" id="GO:0003723">
    <property type="term" value="F:RNA binding"/>
    <property type="evidence" value="ECO:0007669"/>
    <property type="project" value="UniProtKB-KW"/>
</dbReference>
<feature type="compositionally biased region" description="Low complexity" evidence="7">
    <location>
        <begin position="1192"/>
        <end position="1205"/>
    </location>
</feature>
<evidence type="ECO:0000256" key="3">
    <source>
        <dbReference type="ARBA" id="ARBA00023054"/>
    </source>
</evidence>
<dbReference type="SMART" id="SM00129">
    <property type="entry name" value="KISc"/>
    <property type="match status" value="1"/>
</dbReference>
<reference evidence="9" key="1">
    <citation type="submission" date="2021-01" db="EMBL/GenBank/DDBJ databases">
        <authorList>
            <person name="Corre E."/>
            <person name="Pelletier E."/>
            <person name="Niang G."/>
            <person name="Scheremetjew M."/>
            <person name="Finn R."/>
            <person name="Kale V."/>
            <person name="Holt S."/>
            <person name="Cochrane G."/>
            <person name="Meng A."/>
            <person name="Brown T."/>
            <person name="Cohen L."/>
        </authorList>
    </citation>
    <scope>NUCLEOTIDE SEQUENCE</scope>
    <source>
        <strain evidence="9">CCMP3105</strain>
    </source>
</reference>
<dbReference type="InterPro" id="IPR001752">
    <property type="entry name" value="Kinesin_motor_dom"/>
</dbReference>
<evidence type="ECO:0000313" key="9">
    <source>
        <dbReference type="EMBL" id="CAE4625022.1"/>
    </source>
</evidence>
<feature type="region of interest" description="Disordered" evidence="7">
    <location>
        <begin position="718"/>
        <end position="763"/>
    </location>
</feature>
<dbReference type="PROSITE" id="PS00411">
    <property type="entry name" value="KINESIN_MOTOR_1"/>
    <property type="match status" value="1"/>
</dbReference>
<dbReference type="AlphaFoldDB" id="A0A7S4RWC9"/>
<feature type="region of interest" description="Disordered" evidence="7">
    <location>
        <begin position="1"/>
        <end position="20"/>
    </location>
</feature>
<evidence type="ECO:0000256" key="7">
    <source>
        <dbReference type="SAM" id="MobiDB-lite"/>
    </source>
</evidence>
<dbReference type="InterPro" id="IPR036961">
    <property type="entry name" value="Kinesin_motor_dom_sf"/>
</dbReference>
<organism evidence="9">
    <name type="scientific">Alexandrium monilatum</name>
    <dbReference type="NCBI Taxonomy" id="311494"/>
    <lineage>
        <taxon>Eukaryota</taxon>
        <taxon>Sar</taxon>
        <taxon>Alveolata</taxon>
        <taxon>Dinophyceae</taxon>
        <taxon>Gonyaulacales</taxon>
        <taxon>Pyrocystaceae</taxon>
        <taxon>Alexandrium</taxon>
    </lineage>
</organism>
<evidence type="ECO:0000259" key="8">
    <source>
        <dbReference type="PROSITE" id="PS50067"/>
    </source>
</evidence>
<dbReference type="GO" id="GO:0003777">
    <property type="term" value="F:microtubule motor activity"/>
    <property type="evidence" value="ECO:0007669"/>
    <property type="project" value="InterPro"/>
</dbReference>
<feature type="region of interest" description="Disordered" evidence="7">
    <location>
        <begin position="444"/>
        <end position="463"/>
    </location>
</feature>
<dbReference type="SUPFAM" id="SSF49879">
    <property type="entry name" value="SMAD/FHA domain"/>
    <property type="match status" value="1"/>
</dbReference>
<evidence type="ECO:0000256" key="4">
    <source>
        <dbReference type="ARBA" id="ARBA00023175"/>
    </source>
</evidence>
<gene>
    <name evidence="9" type="ORF">AMON00008_LOCUS40485</name>
</gene>
<feature type="region of interest" description="Disordered" evidence="7">
    <location>
        <begin position="1192"/>
        <end position="1215"/>
    </location>
</feature>
<dbReference type="InterPro" id="IPR019821">
    <property type="entry name" value="Kinesin_motor_CS"/>
</dbReference>
<dbReference type="Gene3D" id="3.40.850.10">
    <property type="entry name" value="Kinesin motor domain"/>
    <property type="match status" value="1"/>
</dbReference>
<feature type="compositionally biased region" description="Basic and acidic residues" evidence="7">
    <location>
        <begin position="452"/>
        <end position="463"/>
    </location>
</feature>